<keyword evidence="3" id="KW-0285">Flavoprotein</keyword>
<dbReference type="Gene3D" id="3.30.70.2740">
    <property type="match status" value="1"/>
</dbReference>
<evidence type="ECO:0000313" key="7">
    <source>
        <dbReference type="EnsemblProtists" id="PYU1_T004738"/>
    </source>
</evidence>
<feature type="domain" description="FAD-binding PCMH-type" evidence="6">
    <location>
        <begin position="83"/>
        <end position="262"/>
    </location>
</feature>
<dbReference type="EMBL" id="GL376631">
    <property type="status" value="NOT_ANNOTATED_CDS"/>
    <property type="molecule type" value="Genomic_DNA"/>
</dbReference>
<evidence type="ECO:0000259" key="6">
    <source>
        <dbReference type="PROSITE" id="PS51387"/>
    </source>
</evidence>
<dbReference type="FunFam" id="3.30.465.10:FF:000053">
    <property type="entry name" value="D-lactate dehydrogenase (Cytochrome), putative"/>
    <property type="match status" value="1"/>
</dbReference>
<dbReference type="InterPro" id="IPR051264">
    <property type="entry name" value="FAD-oxidored/transferase_4"/>
</dbReference>
<dbReference type="SUPFAM" id="SSF55103">
    <property type="entry name" value="FAD-linked oxidases, C-terminal domain"/>
    <property type="match status" value="1"/>
</dbReference>
<dbReference type="PANTHER" id="PTHR43716:SF1">
    <property type="entry name" value="D-2-HYDROXYGLUTARATE DEHYDROGENASE, MITOCHONDRIAL"/>
    <property type="match status" value="1"/>
</dbReference>
<dbReference type="AlphaFoldDB" id="K3WIE6"/>
<dbReference type="FunFam" id="1.10.45.10:FF:000001">
    <property type="entry name" value="D-lactate dehydrogenase mitochondrial"/>
    <property type="match status" value="1"/>
</dbReference>
<evidence type="ECO:0000256" key="2">
    <source>
        <dbReference type="ARBA" id="ARBA00008000"/>
    </source>
</evidence>
<dbReference type="InterPro" id="IPR036318">
    <property type="entry name" value="FAD-bd_PCMH-like_sf"/>
</dbReference>
<keyword evidence="8" id="KW-1185">Reference proteome</keyword>
<reference evidence="8" key="1">
    <citation type="journal article" date="2010" name="Genome Biol.">
        <title>Genome sequence of the necrotrophic plant pathogen Pythium ultimum reveals original pathogenicity mechanisms and effector repertoire.</title>
        <authorList>
            <person name="Levesque C.A."/>
            <person name="Brouwer H."/>
            <person name="Cano L."/>
            <person name="Hamilton J.P."/>
            <person name="Holt C."/>
            <person name="Huitema E."/>
            <person name="Raffaele S."/>
            <person name="Robideau G.P."/>
            <person name="Thines M."/>
            <person name="Win J."/>
            <person name="Zerillo M.M."/>
            <person name="Beakes G.W."/>
            <person name="Boore J.L."/>
            <person name="Busam D."/>
            <person name="Dumas B."/>
            <person name="Ferriera S."/>
            <person name="Fuerstenberg S.I."/>
            <person name="Gachon C.M."/>
            <person name="Gaulin E."/>
            <person name="Govers F."/>
            <person name="Grenville-Briggs L."/>
            <person name="Horner N."/>
            <person name="Hostetler J."/>
            <person name="Jiang R.H."/>
            <person name="Johnson J."/>
            <person name="Krajaejun T."/>
            <person name="Lin H."/>
            <person name="Meijer H.J."/>
            <person name="Moore B."/>
            <person name="Morris P."/>
            <person name="Phuntmart V."/>
            <person name="Puiu D."/>
            <person name="Shetty J."/>
            <person name="Stajich J.E."/>
            <person name="Tripathy S."/>
            <person name="Wawra S."/>
            <person name="van West P."/>
            <person name="Whitty B.R."/>
            <person name="Coutinho P.M."/>
            <person name="Henrissat B."/>
            <person name="Martin F."/>
            <person name="Thomas P.D."/>
            <person name="Tyler B.M."/>
            <person name="De Vries R.P."/>
            <person name="Kamoun S."/>
            <person name="Yandell M."/>
            <person name="Tisserat N."/>
            <person name="Buell C.R."/>
        </authorList>
    </citation>
    <scope>NUCLEOTIDE SEQUENCE</scope>
    <source>
        <strain evidence="8">DAOM:BR144</strain>
    </source>
</reference>
<comment type="similarity">
    <text evidence="2">Belongs to the FAD-binding oxidoreductase/transferase type 4 family.</text>
</comment>
<name>K3WIE6_GLOUD</name>
<accession>K3WIE6</accession>
<reference evidence="7" key="3">
    <citation type="submission" date="2015-02" db="UniProtKB">
        <authorList>
            <consortium name="EnsemblProtists"/>
        </authorList>
    </citation>
    <scope>IDENTIFICATION</scope>
    <source>
        <strain evidence="7">DAOM BR144</strain>
    </source>
</reference>
<dbReference type="InterPro" id="IPR016164">
    <property type="entry name" value="FAD-linked_Oxase-like_C"/>
</dbReference>
<protein>
    <recommendedName>
        <fullName evidence="6">FAD-binding PCMH-type domain-containing protein</fullName>
    </recommendedName>
</protein>
<dbReference type="Pfam" id="PF02913">
    <property type="entry name" value="FAD-oxidase_C"/>
    <property type="match status" value="1"/>
</dbReference>
<dbReference type="SUPFAM" id="SSF56176">
    <property type="entry name" value="FAD-binding/transporter-associated domain-like"/>
    <property type="match status" value="1"/>
</dbReference>
<dbReference type="FunFam" id="3.30.70.2740:FF:000002">
    <property type="entry name" value="D-2-hydroxyglutarate dehydrogenase mitochondrial"/>
    <property type="match status" value="1"/>
</dbReference>
<dbReference type="PROSITE" id="PS51387">
    <property type="entry name" value="FAD_PCMH"/>
    <property type="match status" value="1"/>
</dbReference>
<dbReference type="STRING" id="431595.K3WIE6"/>
<dbReference type="Proteomes" id="UP000019132">
    <property type="component" value="Unassembled WGS sequence"/>
</dbReference>
<dbReference type="InterPro" id="IPR016169">
    <property type="entry name" value="FAD-bd_PCMH_sub2"/>
</dbReference>
<dbReference type="InterPro" id="IPR006094">
    <property type="entry name" value="Oxid_FAD_bind_N"/>
</dbReference>
<keyword evidence="4" id="KW-0274">FAD</keyword>
<dbReference type="Gene3D" id="1.10.45.10">
    <property type="entry name" value="Vanillyl-alcohol Oxidase, Chain A, domain 4"/>
    <property type="match status" value="1"/>
</dbReference>
<proteinExistence type="inferred from homology"/>
<reference evidence="8" key="2">
    <citation type="submission" date="2010-04" db="EMBL/GenBank/DDBJ databases">
        <authorList>
            <person name="Buell R."/>
            <person name="Hamilton J."/>
            <person name="Hostetler J."/>
        </authorList>
    </citation>
    <scope>NUCLEOTIDE SEQUENCE [LARGE SCALE GENOMIC DNA]</scope>
    <source>
        <strain evidence="8">DAOM:BR144</strain>
    </source>
</reference>
<dbReference type="PANTHER" id="PTHR43716">
    <property type="entry name" value="D-2-HYDROXYGLUTARATE DEHYDROGENASE, MITOCHONDRIAL"/>
    <property type="match status" value="1"/>
</dbReference>
<dbReference type="FunFam" id="3.30.43.10:FF:000016">
    <property type="entry name" value="D-2-hydroxyglutarate dehydrogenase, mitochondrial"/>
    <property type="match status" value="1"/>
</dbReference>
<sequence length="512" mass="56125">MALSTLLRRIPATAAARRSVLRSSPQSAAFSTERPVARNASFASWTDDDVTHFRNVLGRPEAVLTELDDTVSYTVDWLKKYKAQSQHQLVLKPKTTEEVSEILKYCHARNLPVVPQGGNTGLVGGSVPVFDEIVLSTSAMNSVIDFDEVSGILVCEAGCILENLDNYVAKKGYMMPLDLGAKGTCQIGGNVSANAGGLRLLRYGSLHGTVLGVEAVLADGTIVDCLSTMRKDNTGYDLKQLFIGSEGTLGVVTKVSILTPPRSSSVNVALLGCEDFEAVQRTFVEAKKHLGEVLSAVEFMDRQSLDMVLSQQDWHKDPLETNCPYYILIETSGSNSTHDMEKLEGFLEEAMGSGTVVDGTVAQDTVQARKLFGIREDITLALSSRGYVYKYDLSLPISQYYQIVEETREKLAPLGAEVVCFGHLGDCNLHLNISTLAYNEKVFNEIEPFVFEFTSKYRGSISAEHGIGTHKPSYLHLSKSANAIKLMKQMKTMMDPKGILNPYKVLPEVVEE</sequence>
<dbReference type="Gene3D" id="3.30.70.2190">
    <property type="match status" value="1"/>
</dbReference>
<dbReference type="HOGENOM" id="CLU_017779_4_1_1"/>
<dbReference type="FunFam" id="3.30.70.2190:FF:000001">
    <property type="entry name" value="D-2-hydroxyglutarate dehydrogenase mitochondrial"/>
    <property type="match status" value="1"/>
</dbReference>
<dbReference type="Pfam" id="PF01565">
    <property type="entry name" value="FAD_binding_4"/>
    <property type="match status" value="1"/>
</dbReference>
<comment type="cofactor">
    <cofactor evidence="1">
        <name>FAD</name>
        <dbReference type="ChEBI" id="CHEBI:57692"/>
    </cofactor>
</comment>
<dbReference type="OMA" id="YNEDWMR"/>
<dbReference type="InParanoid" id="K3WIE6"/>
<dbReference type="EnsemblProtists" id="PYU1_T004738">
    <property type="protein sequence ID" value="PYU1_T004738"/>
    <property type="gene ID" value="PYU1_G004727"/>
</dbReference>
<evidence type="ECO:0000256" key="5">
    <source>
        <dbReference type="ARBA" id="ARBA00023002"/>
    </source>
</evidence>
<evidence type="ECO:0000256" key="3">
    <source>
        <dbReference type="ARBA" id="ARBA00022630"/>
    </source>
</evidence>
<dbReference type="eggNOG" id="KOG1232">
    <property type="taxonomic scope" value="Eukaryota"/>
</dbReference>
<keyword evidence="5" id="KW-0560">Oxidoreductase</keyword>
<evidence type="ECO:0000313" key="8">
    <source>
        <dbReference type="Proteomes" id="UP000019132"/>
    </source>
</evidence>
<dbReference type="InterPro" id="IPR004113">
    <property type="entry name" value="FAD-bd_oxidored_4_C"/>
</dbReference>
<organism evidence="7 8">
    <name type="scientific">Globisporangium ultimum (strain ATCC 200006 / CBS 805.95 / DAOM BR144)</name>
    <name type="common">Pythium ultimum</name>
    <dbReference type="NCBI Taxonomy" id="431595"/>
    <lineage>
        <taxon>Eukaryota</taxon>
        <taxon>Sar</taxon>
        <taxon>Stramenopiles</taxon>
        <taxon>Oomycota</taxon>
        <taxon>Peronosporomycetes</taxon>
        <taxon>Pythiales</taxon>
        <taxon>Pythiaceae</taxon>
        <taxon>Globisporangium</taxon>
    </lineage>
</organism>
<dbReference type="InterPro" id="IPR016167">
    <property type="entry name" value="FAD-bd_PCMH_sub1"/>
</dbReference>
<evidence type="ECO:0000256" key="4">
    <source>
        <dbReference type="ARBA" id="ARBA00022827"/>
    </source>
</evidence>
<evidence type="ECO:0000256" key="1">
    <source>
        <dbReference type="ARBA" id="ARBA00001974"/>
    </source>
</evidence>
<dbReference type="GO" id="GO:0071949">
    <property type="term" value="F:FAD binding"/>
    <property type="evidence" value="ECO:0007669"/>
    <property type="project" value="InterPro"/>
</dbReference>
<dbReference type="InterPro" id="IPR016166">
    <property type="entry name" value="FAD-bd_PCMH"/>
</dbReference>
<dbReference type="Gene3D" id="3.30.465.10">
    <property type="match status" value="1"/>
</dbReference>
<dbReference type="GO" id="GO:0016491">
    <property type="term" value="F:oxidoreductase activity"/>
    <property type="evidence" value="ECO:0007669"/>
    <property type="project" value="UniProtKB-KW"/>
</dbReference>
<dbReference type="Gene3D" id="3.30.43.10">
    <property type="entry name" value="Uridine Diphospho-n-acetylenolpyruvylglucosamine Reductase, domain 2"/>
    <property type="match status" value="1"/>
</dbReference>
<dbReference type="VEuPathDB" id="FungiDB:PYU1_G004727"/>
<dbReference type="InterPro" id="IPR016171">
    <property type="entry name" value="Vanillyl_alc_oxidase_C-sub2"/>
</dbReference>
<dbReference type="GO" id="GO:0005739">
    <property type="term" value="C:mitochondrion"/>
    <property type="evidence" value="ECO:0007669"/>
    <property type="project" value="TreeGrafter"/>
</dbReference>